<sequence>MSSRTATSCCSSSTPELTDGAPAAIMAAGAITASCTPHEPFPRGLTARNARSKGRLRPAPRFRQSARPVQSETTLEPILLASARETRR</sequence>
<organism evidence="2 3">
    <name type="scientific">Mesorhizobium delmotii</name>
    <dbReference type="NCBI Taxonomy" id="1631247"/>
    <lineage>
        <taxon>Bacteria</taxon>
        <taxon>Pseudomonadati</taxon>
        <taxon>Pseudomonadota</taxon>
        <taxon>Alphaproteobacteria</taxon>
        <taxon>Hyphomicrobiales</taxon>
        <taxon>Phyllobacteriaceae</taxon>
        <taxon>Mesorhizobium</taxon>
    </lineage>
</organism>
<protein>
    <submittedName>
        <fullName evidence="2">Uncharacterized protein</fullName>
    </submittedName>
</protein>
<evidence type="ECO:0000313" key="3">
    <source>
        <dbReference type="Proteomes" id="UP000245698"/>
    </source>
</evidence>
<dbReference type="EMBL" id="FUIG01000024">
    <property type="protein sequence ID" value="SJM31237.1"/>
    <property type="molecule type" value="Genomic_DNA"/>
</dbReference>
<reference evidence="3" key="1">
    <citation type="submission" date="2016-12" db="EMBL/GenBank/DDBJ databases">
        <authorList>
            <person name="Brunel B."/>
        </authorList>
    </citation>
    <scope>NUCLEOTIDE SEQUENCE [LARGE SCALE GENOMIC DNA]</scope>
</reference>
<dbReference type="AlphaFoldDB" id="A0A2P9AJC3"/>
<name>A0A2P9AJC3_9HYPH</name>
<evidence type="ECO:0000313" key="2">
    <source>
        <dbReference type="EMBL" id="SJM31237.1"/>
    </source>
</evidence>
<feature type="compositionally biased region" description="Basic residues" evidence="1">
    <location>
        <begin position="50"/>
        <end position="60"/>
    </location>
</feature>
<accession>A0A2P9AJC3</accession>
<dbReference type="Proteomes" id="UP000245698">
    <property type="component" value="Unassembled WGS sequence"/>
</dbReference>
<feature type="region of interest" description="Disordered" evidence="1">
    <location>
        <begin position="35"/>
        <end position="88"/>
    </location>
</feature>
<keyword evidence="3" id="KW-1185">Reference proteome</keyword>
<proteinExistence type="predicted"/>
<gene>
    <name evidence="2" type="ORF">BQ8482_180465</name>
</gene>
<evidence type="ECO:0000256" key="1">
    <source>
        <dbReference type="SAM" id="MobiDB-lite"/>
    </source>
</evidence>
<dbReference type="PROSITE" id="PS51257">
    <property type="entry name" value="PROKAR_LIPOPROTEIN"/>
    <property type="match status" value="1"/>
</dbReference>